<dbReference type="AlphaFoldDB" id="A0A8K0SLC0"/>
<evidence type="ECO:0000313" key="3">
    <source>
        <dbReference type="Proteomes" id="UP000813444"/>
    </source>
</evidence>
<gene>
    <name evidence="2" type="ORF">B0I35DRAFT_410666</name>
</gene>
<accession>A0A8K0SLC0</accession>
<sequence length="188" mass="20071">MKFTLCTSVLLSLAAGALAENVGVGFSFNENNGLARRQNSDDIERAMCVSSVLSALLPPTPTATGLNQWLTDEEEPFGCRVTVPASLSDDYTSWQEEVTEWLGEVEDIAGSETDCGADTFTMSFESTSWCDETHTAFFRGSNNETVASVTEEAWPVPTGTIWVGGALRGAVPSTVVFVLAMGVAWALA</sequence>
<dbReference type="OrthoDB" id="5134843at2759"/>
<dbReference type="EMBL" id="JAGPNK010000009">
    <property type="protein sequence ID" value="KAH7313702.1"/>
    <property type="molecule type" value="Genomic_DNA"/>
</dbReference>
<feature type="signal peptide" evidence="1">
    <location>
        <begin position="1"/>
        <end position="19"/>
    </location>
</feature>
<comment type="caution">
    <text evidence="2">The sequence shown here is derived from an EMBL/GenBank/DDBJ whole genome shotgun (WGS) entry which is preliminary data.</text>
</comment>
<organism evidence="2 3">
    <name type="scientific">Stachybotrys elegans</name>
    <dbReference type="NCBI Taxonomy" id="80388"/>
    <lineage>
        <taxon>Eukaryota</taxon>
        <taxon>Fungi</taxon>
        <taxon>Dikarya</taxon>
        <taxon>Ascomycota</taxon>
        <taxon>Pezizomycotina</taxon>
        <taxon>Sordariomycetes</taxon>
        <taxon>Hypocreomycetidae</taxon>
        <taxon>Hypocreales</taxon>
        <taxon>Stachybotryaceae</taxon>
        <taxon>Stachybotrys</taxon>
    </lineage>
</organism>
<evidence type="ECO:0008006" key="4">
    <source>
        <dbReference type="Google" id="ProtNLM"/>
    </source>
</evidence>
<protein>
    <recommendedName>
        <fullName evidence="4">Infection structure specific protein</fullName>
    </recommendedName>
</protein>
<evidence type="ECO:0000313" key="2">
    <source>
        <dbReference type="EMBL" id="KAH7313702.1"/>
    </source>
</evidence>
<keyword evidence="3" id="KW-1185">Reference proteome</keyword>
<evidence type="ECO:0000256" key="1">
    <source>
        <dbReference type="SAM" id="SignalP"/>
    </source>
</evidence>
<feature type="chain" id="PRO_5035430959" description="Infection structure specific protein" evidence="1">
    <location>
        <begin position="20"/>
        <end position="188"/>
    </location>
</feature>
<dbReference type="Proteomes" id="UP000813444">
    <property type="component" value="Unassembled WGS sequence"/>
</dbReference>
<name>A0A8K0SLC0_9HYPO</name>
<keyword evidence="1" id="KW-0732">Signal</keyword>
<reference evidence="2" key="1">
    <citation type="journal article" date="2021" name="Nat. Commun.">
        <title>Genetic determinants of endophytism in the Arabidopsis root mycobiome.</title>
        <authorList>
            <person name="Mesny F."/>
            <person name="Miyauchi S."/>
            <person name="Thiergart T."/>
            <person name="Pickel B."/>
            <person name="Atanasova L."/>
            <person name="Karlsson M."/>
            <person name="Huettel B."/>
            <person name="Barry K.W."/>
            <person name="Haridas S."/>
            <person name="Chen C."/>
            <person name="Bauer D."/>
            <person name="Andreopoulos W."/>
            <person name="Pangilinan J."/>
            <person name="LaButti K."/>
            <person name="Riley R."/>
            <person name="Lipzen A."/>
            <person name="Clum A."/>
            <person name="Drula E."/>
            <person name="Henrissat B."/>
            <person name="Kohler A."/>
            <person name="Grigoriev I.V."/>
            <person name="Martin F.M."/>
            <person name="Hacquard S."/>
        </authorList>
    </citation>
    <scope>NUCLEOTIDE SEQUENCE</scope>
    <source>
        <strain evidence="2">MPI-CAGE-CH-0235</strain>
    </source>
</reference>
<proteinExistence type="predicted"/>